<sequence length="36" mass="4151">MKNEFITLASLTYMRAQLLSARLEQEGIESFMTNVN</sequence>
<feature type="non-terminal residue" evidence="1">
    <location>
        <position position="36"/>
    </location>
</feature>
<gene>
    <name evidence="1" type="ORF">MNBD_BACTEROID07-282</name>
</gene>
<proteinExistence type="predicted"/>
<evidence type="ECO:0000313" key="1">
    <source>
        <dbReference type="EMBL" id="VAW26818.1"/>
    </source>
</evidence>
<reference evidence="1" key="1">
    <citation type="submission" date="2018-06" db="EMBL/GenBank/DDBJ databases">
        <authorList>
            <person name="Zhirakovskaya E."/>
        </authorList>
    </citation>
    <scope>NUCLEOTIDE SEQUENCE</scope>
</reference>
<dbReference type="EMBL" id="UOET01000061">
    <property type="protein sequence ID" value="VAW26818.1"/>
    <property type="molecule type" value="Genomic_DNA"/>
</dbReference>
<organism evidence="1">
    <name type="scientific">hydrothermal vent metagenome</name>
    <dbReference type="NCBI Taxonomy" id="652676"/>
    <lineage>
        <taxon>unclassified sequences</taxon>
        <taxon>metagenomes</taxon>
        <taxon>ecological metagenomes</taxon>
    </lineage>
</organism>
<dbReference type="AlphaFoldDB" id="A0A3B0U8U8"/>
<protein>
    <submittedName>
        <fullName evidence="1">Uncharacterized protein</fullName>
    </submittedName>
</protein>
<name>A0A3B0U8U8_9ZZZZ</name>
<accession>A0A3B0U8U8</accession>